<evidence type="ECO:0000313" key="1">
    <source>
        <dbReference type="EMBL" id="GAA2684539.1"/>
    </source>
</evidence>
<dbReference type="InterPro" id="IPR036291">
    <property type="entry name" value="NAD(P)-bd_dom_sf"/>
</dbReference>
<comment type="caution">
    <text evidence="1">The sequence shown here is derived from an EMBL/GenBank/DDBJ whole genome shotgun (WGS) entry which is preliminary data.</text>
</comment>
<reference evidence="1 2" key="1">
    <citation type="journal article" date="2019" name="Int. J. Syst. Evol. Microbiol.">
        <title>The Global Catalogue of Microorganisms (GCM) 10K type strain sequencing project: providing services to taxonomists for standard genome sequencing and annotation.</title>
        <authorList>
            <consortium name="The Broad Institute Genomics Platform"/>
            <consortium name="The Broad Institute Genome Sequencing Center for Infectious Disease"/>
            <person name="Wu L."/>
            <person name="Ma J."/>
        </authorList>
    </citation>
    <scope>NUCLEOTIDE SEQUENCE [LARGE SCALE GENOMIC DNA]</scope>
    <source>
        <strain evidence="1 2">JCM 6835</strain>
    </source>
</reference>
<accession>A0ABN3SUA8</accession>
<dbReference type="Proteomes" id="UP001501666">
    <property type="component" value="Unassembled WGS sequence"/>
</dbReference>
<organism evidence="1 2">
    <name type="scientific">Nonomuraea recticatena</name>
    <dbReference type="NCBI Taxonomy" id="46178"/>
    <lineage>
        <taxon>Bacteria</taxon>
        <taxon>Bacillati</taxon>
        <taxon>Actinomycetota</taxon>
        <taxon>Actinomycetes</taxon>
        <taxon>Streptosporangiales</taxon>
        <taxon>Streptosporangiaceae</taxon>
        <taxon>Nonomuraea</taxon>
    </lineage>
</organism>
<sequence>MPSAICDMAGDVRGSPLSMAAMSQSGRLSRLVYGMQRSGSQKGDVAVRVFVAGGAGVGGRWLVPRLVARDGQVKPTTRNPGKPGSSETLVEVVRSRPRSLVGDGLEDAANATVQGRLGTCRW</sequence>
<dbReference type="EMBL" id="BAAATE010000024">
    <property type="protein sequence ID" value="GAA2684539.1"/>
    <property type="molecule type" value="Genomic_DNA"/>
</dbReference>
<evidence type="ECO:0000313" key="2">
    <source>
        <dbReference type="Proteomes" id="UP001501666"/>
    </source>
</evidence>
<keyword evidence="2" id="KW-1185">Reference proteome</keyword>
<dbReference type="Gene3D" id="3.40.50.720">
    <property type="entry name" value="NAD(P)-binding Rossmann-like Domain"/>
    <property type="match status" value="1"/>
</dbReference>
<name>A0ABN3SUA8_9ACTN</name>
<proteinExistence type="predicted"/>
<gene>
    <name evidence="1" type="ORF">GCM10010412_070970</name>
</gene>
<dbReference type="SUPFAM" id="SSF51735">
    <property type="entry name" value="NAD(P)-binding Rossmann-fold domains"/>
    <property type="match status" value="1"/>
</dbReference>
<protein>
    <submittedName>
        <fullName evidence="1">Uncharacterized protein</fullName>
    </submittedName>
</protein>